<reference evidence="2 3" key="1">
    <citation type="journal article" date="2020" name="Microb. Genom.">
        <title>Genetic diversity of clinical and environmental Mucorales isolates obtained from an investigation of mucormycosis cases among solid organ transplant recipients.</title>
        <authorList>
            <person name="Nguyen M.H."/>
            <person name="Kaul D."/>
            <person name="Muto C."/>
            <person name="Cheng S.J."/>
            <person name="Richter R.A."/>
            <person name="Bruno V.M."/>
            <person name="Liu G."/>
            <person name="Beyhan S."/>
            <person name="Sundermann A.J."/>
            <person name="Mounaud S."/>
            <person name="Pasculle A.W."/>
            <person name="Nierman W.C."/>
            <person name="Driscoll E."/>
            <person name="Cumbie R."/>
            <person name="Clancy C.J."/>
            <person name="Dupont C.L."/>
        </authorList>
    </citation>
    <scope>NUCLEOTIDE SEQUENCE [LARGE SCALE GENOMIC DNA]</scope>
    <source>
        <strain evidence="2 3">GL24</strain>
    </source>
</reference>
<accession>A0A9P6XQ99</accession>
<dbReference type="EMBL" id="JAANIU010013268">
    <property type="protein sequence ID" value="KAG1530063.1"/>
    <property type="molecule type" value="Genomic_DNA"/>
</dbReference>
<feature type="region of interest" description="Disordered" evidence="1">
    <location>
        <begin position="1"/>
        <end position="88"/>
    </location>
</feature>
<comment type="caution">
    <text evidence="2">The sequence shown here is derived from an EMBL/GenBank/DDBJ whole genome shotgun (WGS) entry which is preliminary data.</text>
</comment>
<organism evidence="2 3">
    <name type="scientific">Rhizopus delemar</name>
    <dbReference type="NCBI Taxonomy" id="936053"/>
    <lineage>
        <taxon>Eukaryota</taxon>
        <taxon>Fungi</taxon>
        <taxon>Fungi incertae sedis</taxon>
        <taxon>Mucoromycota</taxon>
        <taxon>Mucoromycotina</taxon>
        <taxon>Mucoromycetes</taxon>
        <taxon>Mucorales</taxon>
        <taxon>Mucorineae</taxon>
        <taxon>Rhizopodaceae</taxon>
        <taxon>Rhizopus</taxon>
    </lineage>
</organism>
<protein>
    <submittedName>
        <fullName evidence="2">Uncharacterized protein</fullName>
    </submittedName>
</protein>
<dbReference type="Proteomes" id="UP000740926">
    <property type="component" value="Unassembled WGS sequence"/>
</dbReference>
<sequence>MLGPFPLAGGAGRGCPPRRLAAGCVPRPRPTGRPRRGRRRRARGLSGRLRRLAAGRHAHRPLPIPALRAPAQAPAGDGPTAVAQPVAA</sequence>
<keyword evidence="3" id="KW-1185">Reference proteome</keyword>
<dbReference type="AlphaFoldDB" id="A0A9P6XQ99"/>
<feature type="compositionally biased region" description="Basic residues" evidence="1">
    <location>
        <begin position="30"/>
        <end position="60"/>
    </location>
</feature>
<evidence type="ECO:0000313" key="3">
    <source>
        <dbReference type="Proteomes" id="UP000740926"/>
    </source>
</evidence>
<evidence type="ECO:0000256" key="1">
    <source>
        <dbReference type="SAM" id="MobiDB-lite"/>
    </source>
</evidence>
<name>A0A9P6XQ99_9FUNG</name>
<proteinExistence type="predicted"/>
<feature type="compositionally biased region" description="Low complexity" evidence="1">
    <location>
        <begin position="14"/>
        <end position="23"/>
    </location>
</feature>
<feature type="compositionally biased region" description="Low complexity" evidence="1">
    <location>
        <begin position="65"/>
        <end position="75"/>
    </location>
</feature>
<gene>
    <name evidence="2" type="ORF">G6F50_017569</name>
</gene>
<evidence type="ECO:0000313" key="2">
    <source>
        <dbReference type="EMBL" id="KAG1530063.1"/>
    </source>
</evidence>